<keyword evidence="2" id="KW-1185">Reference proteome</keyword>
<dbReference type="OrthoDB" id="92990at2759"/>
<name>A0A9W7CME2_9STRA</name>
<protein>
    <submittedName>
        <fullName evidence="1">Unnamed protein product</fullName>
    </submittedName>
</protein>
<proteinExistence type="predicted"/>
<accession>A0A9W7CME2</accession>
<dbReference type="EMBL" id="BSXT01000770">
    <property type="protein sequence ID" value="GMF33887.1"/>
    <property type="molecule type" value="Genomic_DNA"/>
</dbReference>
<sequence>MKGDVKAAYKHLRVHEAVSAYFTRRRFRGSRCSITIRLDGLSSPLWCVWQSISHLVRRESPKSLNPHDPNLSKFFCFDWVDDHVLVEYDTGNRLQACDCALRLAMTAVLGPRAINNKKFTDWSSKVVALGLEWGTSAMTVSMPNKNKGASKQQKLTINIREQFSALLATLCWGHCWSSSSKPSLVHIRFRIDNSAAVFWRKLASSNPFSQEINRIFGALEAEQRIHVSAKHLAGSTNFLADLGSCAWSNPRLAQWPELTSSWSQVTVPESVQKAYNGSWSPFSSDPFRHLQTAIRRHVGEWISFCHRIGRSPWLPEHDPLSHIKWHHKVFAGFKPAIDASHATAISGMRPCSPPIQPRAPVSISMLEWMVSQVEYKKPEHRLILGAAMLGFFYLLRISEYLEVKTGRHRYTLQVRDEVLDIAGSPAVNFNEPTNVVIQLRGSKTDQRGESTVRQLARSGHAHVCPVIAAALLIELANRHELRPTDPMCVYSRGRMLKAEELSKVLKAATRGVGLDPQ</sequence>
<organism evidence="1 2">
    <name type="scientific">Phytophthora fragariaefolia</name>
    <dbReference type="NCBI Taxonomy" id="1490495"/>
    <lineage>
        <taxon>Eukaryota</taxon>
        <taxon>Sar</taxon>
        <taxon>Stramenopiles</taxon>
        <taxon>Oomycota</taxon>
        <taxon>Peronosporomycetes</taxon>
        <taxon>Peronosporales</taxon>
        <taxon>Peronosporaceae</taxon>
        <taxon>Phytophthora</taxon>
    </lineage>
</organism>
<dbReference type="Proteomes" id="UP001165121">
    <property type="component" value="Unassembled WGS sequence"/>
</dbReference>
<comment type="caution">
    <text evidence="1">The sequence shown here is derived from an EMBL/GenBank/DDBJ whole genome shotgun (WGS) entry which is preliminary data.</text>
</comment>
<dbReference type="AlphaFoldDB" id="A0A9W7CME2"/>
<evidence type="ECO:0000313" key="1">
    <source>
        <dbReference type="EMBL" id="GMF33887.1"/>
    </source>
</evidence>
<evidence type="ECO:0000313" key="2">
    <source>
        <dbReference type="Proteomes" id="UP001165121"/>
    </source>
</evidence>
<reference evidence="1" key="1">
    <citation type="submission" date="2023-04" db="EMBL/GenBank/DDBJ databases">
        <title>Phytophthora fragariaefolia NBRC 109709.</title>
        <authorList>
            <person name="Ichikawa N."/>
            <person name="Sato H."/>
            <person name="Tonouchi N."/>
        </authorList>
    </citation>
    <scope>NUCLEOTIDE SEQUENCE</scope>
    <source>
        <strain evidence="1">NBRC 109709</strain>
    </source>
</reference>
<gene>
    <name evidence="1" type="ORF">Pfra01_000854300</name>
</gene>